<dbReference type="PRINTS" id="PR00318">
    <property type="entry name" value="GPROTEINA"/>
</dbReference>
<keyword evidence="19" id="KW-1185">Reference proteome</keyword>
<dbReference type="SUPFAM" id="SSF52540">
    <property type="entry name" value="P-loop containing nucleoside triphosphate hydrolases"/>
    <property type="match status" value="1"/>
</dbReference>
<feature type="binding site" evidence="14">
    <location>
        <begin position="961"/>
        <end position="967"/>
    </location>
    <ligand>
        <name>GTP</name>
        <dbReference type="ChEBI" id="CHEBI:37565"/>
    </ligand>
</feature>
<keyword evidence="8 16" id="KW-1133">Transmembrane helix</keyword>
<dbReference type="PANTHER" id="PTHR10218:SF245">
    <property type="entry name" value="GUANINE NUCLEOTIDE-BINDING PROTEIN ALPHA-2 SUBUNIT-RELATED"/>
    <property type="match status" value="1"/>
</dbReference>
<dbReference type="AlphaFoldDB" id="A0A8R1HXG8"/>
<evidence type="ECO:0000259" key="17">
    <source>
        <dbReference type="PROSITE" id="PS50262"/>
    </source>
</evidence>
<dbReference type="CDD" id="cd00066">
    <property type="entry name" value="G-alpha"/>
    <property type="match status" value="1"/>
</dbReference>
<evidence type="ECO:0000256" key="15">
    <source>
        <dbReference type="PIRSR" id="PIRSR601019-2"/>
    </source>
</evidence>
<evidence type="ECO:0000256" key="1">
    <source>
        <dbReference type="ARBA" id="ARBA00004370"/>
    </source>
</evidence>
<feature type="transmembrane region" description="Helical" evidence="16">
    <location>
        <begin position="524"/>
        <end position="550"/>
    </location>
</feature>
<organism evidence="18 19">
    <name type="scientific">Caenorhabditis japonica</name>
    <dbReference type="NCBI Taxonomy" id="281687"/>
    <lineage>
        <taxon>Eukaryota</taxon>
        <taxon>Metazoa</taxon>
        <taxon>Ecdysozoa</taxon>
        <taxon>Nematoda</taxon>
        <taxon>Chromadorea</taxon>
        <taxon>Rhabditida</taxon>
        <taxon>Rhabditina</taxon>
        <taxon>Rhabditomorpha</taxon>
        <taxon>Rhabditoidea</taxon>
        <taxon>Rhabditidae</taxon>
        <taxon>Peloderinae</taxon>
        <taxon>Caenorhabditis</taxon>
    </lineage>
</organism>
<feature type="binding site" evidence="14">
    <location>
        <position position="1111"/>
    </location>
    <ligand>
        <name>GTP</name>
        <dbReference type="ChEBI" id="CHEBI:37565"/>
    </ligand>
</feature>
<feature type="transmembrane region" description="Helical" evidence="16">
    <location>
        <begin position="750"/>
        <end position="775"/>
    </location>
</feature>
<dbReference type="EnsemblMetazoa" id="CJA09574.1">
    <property type="protein sequence ID" value="CJA09574.1"/>
    <property type="gene ID" value="WBGene00128777"/>
</dbReference>
<keyword evidence="13" id="KW-0449">Lipoprotein</keyword>
<evidence type="ECO:0000256" key="10">
    <source>
        <dbReference type="ARBA" id="ARBA00023136"/>
    </source>
</evidence>
<reference evidence="19" key="1">
    <citation type="submission" date="2010-08" db="EMBL/GenBank/DDBJ databases">
        <authorList>
            <consortium name="Caenorhabditis japonica Sequencing Consortium"/>
            <person name="Wilson R.K."/>
        </authorList>
    </citation>
    <scope>NUCLEOTIDE SEQUENCE [LARGE SCALE GENOMIC DNA]</scope>
    <source>
        <strain evidence="19">DF5081</strain>
    </source>
</reference>
<dbReference type="GO" id="GO:0005834">
    <property type="term" value="C:heterotrimeric G-protein complex"/>
    <property type="evidence" value="ECO:0007669"/>
    <property type="project" value="TreeGrafter"/>
</dbReference>
<feature type="binding site" evidence="15">
    <location>
        <position position="967"/>
    </location>
    <ligand>
        <name>Mg(2+)</name>
        <dbReference type="ChEBI" id="CHEBI:18420"/>
    </ligand>
</feature>
<dbReference type="GO" id="GO:0008528">
    <property type="term" value="F:G protein-coupled peptide receptor activity"/>
    <property type="evidence" value="ECO:0007669"/>
    <property type="project" value="InterPro"/>
</dbReference>
<keyword evidence="10 16" id="KW-0472">Membrane</keyword>
<sequence>MRRFIYIIFTVYFVNHMIRCSFHRIEEYTDKASIQILLNGKQCNADRFYDTNSVGGKCVKRILLTVAGITSVITPIFIMCILSIFLAFELRASRATSRSLHPKQNNAASALLLFLCFYVLAELPYVLLYGVGLYNPADFNALDEYTYTQVDIFIYSNMCVGIIVYCFTSSQYRKTVVDTFWWPNKNVVTNIAKKTSCDHPAYGSEHFESITRGSRQELNGNLDDRELSYGARILQKNNETTFTTKRTPWTPPSSQTPHQREELECSCRMRLTCGPAENKFNLFGSDERYYDTRTESVEPPEMELYLEPLEPLEEVFRCTSMTRSISLKSIFLVVTLYLLINIFHLIVLTRPSMRNLSVSNEMILIAVCGVLNGVIGVFKNAVEIIEDDFRWYLPLHSGLYIEFFKYFSVHSFYYYSLVYFHFVVFALINQIILWQIVYITFLRAAIVLNIRRGIKVEKTKLNMRRFIYTIFTIYFVNHMIRSSFHRVDEHTDKDSIQIMLDDRKCKTDRFYEITSLAGQCVQRILLTIAGITSVITPILIMCILSTILAFELRASRATSMSSHPNKNNAASALLLFLCFYVLAELPYVLLYGVGLYNPADFKLTRSISLKSIFLVSTLYLLINLFHLLILTRPSMRNLSVSNEMILIAVCGVVNGVIGVLKNAVEIIEDDLRCFQFIFSLPNRCKTDHFYVVTSLAGQCLQRILLTVAGITSVVTPILIMCILSIFLAFELRADRETSMSSHPRQNNAASALLLFLCFYVLAELPYVLLYGVGLYNPADFRLMGLCQSEEEKIGSQKSRAIDKAIRQTQSTDERTVKLLLLGAGECGKSTVLKQMRLLTSKTYTDDELETQAKLVFTNIAVEMERLIKAMPMVNAHFSDPRREPDVQVLLDYIKTINMNKNFSQEHAAAVTRLWGDATVKSMYEKRREYNIRDIGDNTEYFFENLDRIGKEDYVPNSMDILLLRTKTTGIVEVQFEIKKVKFRVFDVGGQRSERKKWIHCFEDVNAIIFIAALSEYNEVLFEDETTNRMVESMRLFESICNSRWFHNTNIILFLNKKDLFEEKIRHENIIKAFPEYRGEQNYAEAVAFIKQKFEALSNNPKKTFFVHETCATDTNQVQKILDSVISMIIQSNLHKSGLY</sequence>
<evidence type="ECO:0000256" key="13">
    <source>
        <dbReference type="ARBA" id="ARBA00023288"/>
    </source>
</evidence>
<dbReference type="GO" id="GO:0005737">
    <property type="term" value="C:cytoplasm"/>
    <property type="evidence" value="ECO:0007669"/>
    <property type="project" value="TreeGrafter"/>
</dbReference>
<protein>
    <recommendedName>
        <fullName evidence="17">G-protein coupled receptors family 1 profile domain-containing protein</fullName>
    </recommendedName>
</protein>
<feature type="transmembrane region" description="Helical" evidence="16">
    <location>
        <begin position="571"/>
        <end position="592"/>
    </location>
</feature>
<name>A0A8R1HXG8_CAEJA</name>
<feature type="transmembrane region" description="Helical" evidence="16">
    <location>
        <begin position="612"/>
        <end position="631"/>
    </location>
</feature>
<dbReference type="GO" id="GO:0031683">
    <property type="term" value="F:G-protein beta/gamma-subunit complex binding"/>
    <property type="evidence" value="ECO:0007669"/>
    <property type="project" value="InterPro"/>
</dbReference>
<evidence type="ECO:0000256" key="2">
    <source>
        <dbReference type="ARBA" id="ARBA00011356"/>
    </source>
</evidence>
<evidence type="ECO:0000256" key="16">
    <source>
        <dbReference type="SAM" id="Phobius"/>
    </source>
</evidence>
<dbReference type="FunFam" id="3.40.50.300:FF:000041">
    <property type="entry name" value="Guanine nucleotide-binding protein G(I) subunit alpha"/>
    <property type="match status" value="1"/>
</dbReference>
<dbReference type="SUPFAM" id="SSF81321">
    <property type="entry name" value="Family A G protein-coupled receptor-like"/>
    <property type="match status" value="3"/>
</dbReference>
<dbReference type="GO" id="GO:0007188">
    <property type="term" value="P:adenylate cyclase-modulating G protein-coupled receptor signaling pathway"/>
    <property type="evidence" value="ECO:0007669"/>
    <property type="project" value="TreeGrafter"/>
</dbReference>
<evidence type="ECO:0000256" key="5">
    <source>
        <dbReference type="ARBA" id="ARBA00022723"/>
    </source>
</evidence>
<reference evidence="18" key="2">
    <citation type="submission" date="2022-06" db="UniProtKB">
        <authorList>
            <consortium name="EnsemblMetazoa"/>
        </authorList>
    </citation>
    <scope>IDENTIFICATION</scope>
    <source>
        <strain evidence="18">DF5081</strain>
    </source>
</reference>
<accession>A0A8R1HXG8</accession>
<dbReference type="GO" id="GO:0005525">
    <property type="term" value="F:GTP binding"/>
    <property type="evidence" value="ECO:0007669"/>
    <property type="project" value="UniProtKB-KW"/>
</dbReference>
<feature type="transmembrane region" description="Helical" evidence="16">
    <location>
        <begin position="462"/>
        <end position="480"/>
    </location>
</feature>
<keyword evidence="12" id="KW-0807">Transducer</keyword>
<dbReference type="Pfam" id="PF00503">
    <property type="entry name" value="G-alpha"/>
    <property type="match status" value="1"/>
</dbReference>
<evidence type="ECO:0000256" key="9">
    <source>
        <dbReference type="ARBA" id="ARBA00023134"/>
    </source>
</evidence>
<feature type="binding site" evidence="14">
    <location>
        <begin position="1055"/>
        <end position="1058"/>
    </location>
    <ligand>
        <name>GTP</name>
        <dbReference type="ChEBI" id="CHEBI:37565"/>
    </ligand>
</feature>
<feature type="transmembrane region" description="Helical" evidence="16">
    <location>
        <begin position="109"/>
        <end position="132"/>
    </location>
</feature>
<feature type="transmembrane region" description="Helical" evidence="16">
    <location>
        <begin position="362"/>
        <end position="382"/>
    </location>
</feature>
<comment type="subcellular location">
    <subcellularLocation>
        <location evidence="1">Membrane</location>
    </subcellularLocation>
</comment>
<keyword evidence="3 16" id="KW-0812">Transmembrane</keyword>
<dbReference type="Gene3D" id="3.40.50.300">
    <property type="entry name" value="P-loop containing nucleotide triphosphate hydrolases"/>
    <property type="match status" value="1"/>
</dbReference>
<feature type="domain" description="G-protein coupled receptors family 1 profile" evidence="17">
    <location>
        <begin position="58"/>
        <end position="165"/>
    </location>
</feature>
<keyword evidence="4" id="KW-0519">Myristate</keyword>
<feature type="binding site" evidence="14">
    <location>
        <begin position="825"/>
        <end position="830"/>
    </location>
    <ligand>
        <name>GTP</name>
        <dbReference type="ChEBI" id="CHEBI:37565"/>
    </ligand>
</feature>
<evidence type="ECO:0000256" key="6">
    <source>
        <dbReference type="ARBA" id="ARBA00022741"/>
    </source>
</evidence>
<evidence type="ECO:0000256" key="11">
    <source>
        <dbReference type="ARBA" id="ARBA00023139"/>
    </source>
</evidence>
<dbReference type="PANTHER" id="PTHR10218">
    <property type="entry name" value="GTP-BINDING PROTEIN ALPHA SUBUNIT"/>
    <property type="match status" value="1"/>
</dbReference>
<dbReference type="InterPro" id="IPR001019">
    <property type="entry name" value="Gprotein_alpha_su"/>
</dbReference>
<keyword evidence="9 14" id="KW-0342">GTP-binding</keyword>
<dbReference type="PROSITE" id="PS50262">
    <property type="entry name" value="G_PROTEIN_RECEP_F1_2"/>
    <property type="match status" value="2"/>
</dbReference>
<proteinExistence type="predicted"/>
<dbReference type="Gene3D" id="1.20.1070.10">
    <property type="entry name" value="Rhodopsin 7-helix transmembrane proteins"/>
    <property type="match status" value="2"/>
</dbReference>
<evidence type="ECO:0000313" key="19">
    <source>
        <dbReference type="Proteomes" id="UP000005237"/>
    </source>
</evidence>
<dbReference type="GO" id="GO:0046872">
    <property type="term" value="F:metal ion binding"/>
    <property type="evidence" value="ECO:0007669"/>
    <property type="project" value="UniProtKB-KW"/>
</dbReference>
<feature type="transmembrane region" description="Helical" evidence="16">
    <location>
        <begin position="62"/>
        <end position="88"/>
    </location>
</feature>
<dbReference type="Pfam" id="PF10324">
    <property type="entry name" value="7TM_GPCR_Srw"/>
    <property type="match status" value="4"/>
</dbReference>
<feature type="transmembrane region" description="Helical" evidence="16">
    <location>
        <begin position="152"/>
        <end position="168"/>
    </location>
</feature>
<dbReference type="PROSITE" id="PS51882">
    <property type="entry name" value="G_ALPHA"/>
    <property type="match status" value="1"/>
</dbReference>
<dbReference type="Gene3D" id="1.10.400.10">
    <property type="entry name" value="GI Alpha 1, domain 2-like"/>
    <property type="match status" value="1"/>
</dbReference>
<keyword evidence="5 15" id="KW-0479">Metal-binding</keyword>
<evidence type="ECO:0000256" key="7">
    <source>
        <dbReference type="ARBA" id="ARBA00022842"/>
    </source>
</evidence>
<feature type="transmembrane region" description="Helical" evidence="16">
    <location>
        <begin position="431"/>
        <end position="450"/>
    </location>
</feature>
<comment type="subunit">
    <text evidence="2">G proteins are composed of 3 units; alpha, beta and gamma. The alpha chain contains the guanine nucleotide binding site.</text>
</comment>
<keyword evidence="7 15" id="KW-0460">Magnesium</keyword>
<dbReference type="GO" id="GO:0003924">
    <property type="term" value="F:GTPase activity"/>
    <property type="evidence" value="ECO:0007669"/>
    <property type="project" value="InterPro"/>
</dbReference>
<evidence type="ECO:0000313" key="18">
    <source>
        <dbReference type="EnsemblMetazoa" id="CJA09574.1"/>
    </source>
</evidence>
<dbReference type="SMART" id="SM00275">
    <property type="entry name" value="G_alpha"/>
    <property type="match status" value="1"/>
</dbReference>
<evidence type="ECO:0000256" key="4">
    <source>
        <dbReference type="ARBA" id="ARBA00022707"/>
    </source>
</evidence>
<evidence type="ECO:0000256" key="3">
    <source>
        <dbReference type="ARBA" id="ARBA00022692"/>
    </source>
</evidence>
<feature type="binding site" evidence="15">
    <location>
        <position position="829"/>
    </location>
    <ligand>
        <name>Mg(2+)</name>
        <dbReference type="ChEBI" id="CHEBI:18420"/>
    </ligand>
</feature>
<evidence type="ECO:0000256" key="14">
    <source>
        <dbReference type="PIRSR" id="PIRSR601019-1"/>
    </source>
</evidence>
<dbReference type="InterPro" id="IPR027417">
    <property type="entry name" value="P-loop_NTPase"/>
</dbReference>
<evidence type="ECO:0000256" key="12">
    <source>
        <dbReference type="ARBA" id="ARBA00023224"/>
    </source>
</evidence>
<keyword evidence="6 14" id="KW-0547">Nucleotide-binding</keyword>
<feature type="transmembrane region" description="Helical" evidence="16">
    <location>
        <begin position="643"/>
        <end position="660"/>
    </location>
</feature>
<feature type="transmembrane region" description="Helical" evidence="16">
    <location>
        <begin position="403"/>
        <end position="425"/>
    </location>
</feature>
<feature type="binding site" evidence="14">
    <location>
        <begin position="986"/>
        <end position="990"/>
    </location>
    <ligand>
        <name>GTP</name>
        <dbReference type="ChEBI" id="CHEBI:37565"/>
    </ligand>
</feature>
<feature type="domain" description="G-protein coupled receptors family 1 profile" evidence="17">
    <location>
        <begin position="340"/>
        <end position="630"/>
    </location>
</feature>
<dbReference type="InterPro" id="IPR011025">
    <property type="entry name" value="GproteinA_insert"/>
</dbReference>
<dbReference type="InterPro" id="IPR019427">
    <property type="entry name" value="7TM_GPCR_serpentine_rcpt_Srw"/>
</dbReference>
<dbReference type="InterPro" id="IPR017452">
    <property type="entry name" value="GPCR_Rhodpsn_7TM"/>
</dbReference>
<feature type="transmembrane region" description="Helical" evidence="16">
    <location>
        <begin position="330"/>
        <end position="350"/>
    </location>
</feature>
<keyword evidence="11" id="KW-0564">Palmitate</keyword>
<evidence type="ECO:0000256" key="8">
    <source>
        <dbReference type="ARBA" id="ARBA00022989"/>
    </source>
</evidence>
<dbReference type="GO" id="GO:0001664">
    <property type="term" value="F:G protein-coupled receptor binding"/>
    <property type="evidence" value="ECO:0007669"/>
    <property type="project" value="TreeGrafter"/>
</dbReference>
<feature type="transmembrane region" description="Helical" evidence="16">
    <location>
        <begin position="703"/>
        <end position="729"/>
    </location>
</feature>
<dbReference type="SUPFAM" id="SSF47895">
    <property type="entry name" value="Transducin (alpha subunit), insertion domain"/>
    <property type="match status" value="1"/>
</dbReference>
<dbReference type="Proteomes" id="UP000005237">
    <property type="component" value="Unassembled WGS sequence"/>
</dbReference>